<keyword evidence="3" id="KW-0328">Glycosyltransferase</keyword>
<dbReference type="RefSeq" id="WP_096829452.1">
    <property type="nucleotide sequence ID" value="NZ_NXIB02000039.1"/>
</dbReference>
<feature type="domain" description="Glycosyltransferase 2-like" evidence="5">
    <location>
        <begin position="90"/>
        <end position="222"/>
    </location>
</feature>
<dbReference type="Proteomes" id="UP000226442">
    <property type="component" value="Unassembled WGS sequence"/>
</dbReference>
<dbReference type="InterPro" id="IPR029044">
    <property type="entry name" value="Nucleotide-diphossugar_trans"/>
</dbReference>
<protein>
    <submittedName>
        <fullName evidence="6">Glycoside hydrolase family 2</fullName>
    </submittedName>
</protein>
<dbReference type="SUPFAM" id="SSF53448">
    <property type="entry name" value="Nucleotide-diphospho-sugar transferases"/>
    <property type="match status" value="1"/>
</dbReference>
<proteinExistence type="inferred from homology"/>
<dbReference type="InterPro" id="IPR001173">
    <property type="entry name" value="Glyco_trans_2-like"/>
</dbReference>
<comment type="caution">
    <text evidence="6">The sequence shown here is derived from an EMBL/GenBank/DDBJ whole genome shotgun (WGS) entry which is preliminary data.</text>
</comment>
<accession>A0A2G4F225</accession>
<organism evidence="6 7">
    <name type="scientific">Tychonema bourrellyi FEM_GT703</name>
    <dbReference type="NCBI Taxonomy" id="2040638"/>
    <lineage>
        <taxon>Bacteria</taxon>
        <taxon>Bacillati</taxon>
        <taxon>Cyanobacteriota</taxon>
        <taxon>Cyanophyceae</taxon>
        <taxon>Oscillatoriophycideae</taxon>
        <taxon>Oscillatoriales</taxon>
        <taxon>Microcoleaceae</taxon>
        <taxon>Tychonema</taxon>
    </lineage>
</organism>
<keyword evidence="7" id="KW-1185">Reference proteome</keyword>
<dbReference type="PANTHER" id="PTHR43179">
    <property type="entry name" value="RHAMNOSYLTRANSFERASE WBBL"/>
    <property type="match status" value="1"/>
</dbReference>
<dbReference type="AlphaFoldDB" id="A0A2G4F225"/>
<evidence type="ECO:0000256" key="3">
    <source>
        <dbReference type="ARBA" id="ARBA00022676"/>
    </source>
</evidence>
<name>A0A2G4F225_9CYAN</name>
<dbReference type="OrthoDB" id="468448at2"/>
<dbReference type="EMBL" id="NXIB02000039">
    <property type="protein sequence ID" value="PHX55811.1"/>
    <property type="molecule type" value="Genomic_DNA"/>
</dbReference>
<evidence type="ECO:0000313" key="7">
    <source>
        <dbReference type="Proteomes" id="UP000226442"/>
    </source>
</evidence>
<dbReference type="GO" id="GO:0016757">
    <property type="term" value="F:glycosyltransferase activity"/>
    <property type="evidence" value="ECO:0007669"/>
    <property type="project" value="UniProtKB-KW"/>
</dbReference>
<sequence>MATAIIDLDLYTLPPEITVEDRYSKALILIRMQGKPIGQALLPVVGGRIVGDELRETLRNAAGDNLWKIWLYDALAWDERGPVQATPIATVAVCTRDRPEDLGRCLDALMVMPDDGQEYLVIDNCPATDASSELVKKYPTVRYVREDVPGSSAARNCALREAKHEFLAFTDDDAVPDPNWLRSLLQNFSDPRVMCVTGLIMPLELETEAQEWFERYSPHGRGFYRRVFDGAYCNPLIVGPVGVSASMALRKSLIDFIGLFDEALGAGTPTVGGEDCELFARILRSGYRIVYDPRALSWHRHRRTWEELQKTLQGYGIGIYAFWTRIFVVNREFTVPLLAWEWLCCKQIPELIASVRKQPDSIPSDLLLAQLWGCISGPMAYFASRKRLQEIKEEVNRF</sequence>
<keyword evidence="4" id="KW-0808">Transferase</keyword>
<evidence type="ECO:0000313" key="6">
    <source>
        <dbReference type="EMBL" id="PHX55811.1"/>
    </source>
</evidence>
<keyword evidence="6" id="KW-0378">Hydrolase</keyword>
<evidence type="ECO:0000256" key="4">
    <source>
        <dbReference type="ARBA" id="ARBA00022679"/>
    </source>
</evidence>
<dbReference type="PANTHER" id="PTHR43179:SF12">
    <property type="entry name" value="GALACTOFURANOSYLTRANSFERASE GLFT2"/>
    <property type="match status" value="1"/>
</dbReference>
<dbReference type="GO" id="GO:0016787">
    <property type="term" value="F:hydrolase activity"/>
    <property type="evidence" value="ECO:0007669"/>
    <property type="project" value="UniProtKB-KW"/>
</dbReference>
<evidence type="ECO:0000259" key="5">
    <source>
        <dbReference type="Pfam" id="PF00535"/>
    </source>
</evidence>
<comment type="similarity">
    <text evidence="2">Belongs to the glycosyltransferase 2 family.</text>
</comment>
<evidence type="ECO:0000256" key="2">
    <source>
        <dbReference type="ARBA" id="ARBA00006739"/>
    </source>
</evidence>
<dbReference type="Pfam" id="PF00535">
    <property type="entry name" value="Glycos_transf_2"/>
    <property type="match status" value="1"/>
</dbReference>
<dbReference type="Gene3D" id="3.90.550.10">
    <property type="entry name" value="Spore Coat Polysaccharide Biosynthesis Protein SpsA, Chain A"/>
    <property type="match status" value="1"/>
</dbReference>
<gene>
    <name evidence="6" type="ORF">CP500_008620</name>
</gene>
<evidence type="ECO:0000256" key="1">
    <source>
        <dbReference type="ARBA" id="ARBA00004776"/>
    </source>
</evidence>
<reference evidence="6" key="1">
    <citation type="submission" date="2017-10" db="EMBL/GenBank/DDBJ databases">
        <title>Draft genome sequence of the planktic cyanobacteria Tychonema bourrellyi isolated from alpine lentic freshwater.</title>
        <authorList>
            <person name="Tett A."/>
            <person name="Armanini F."/>
            <person name="Asnicar F."/>
            <person name="Boscaini A."/>
            <person name="Pasolli E."/>
            <person name="Zolfo M."/>
            <person name="Donati C."/>
            <person name="Salmaso N."/>
            <person name="Segata N."/>
        </authorList>
    </citation>
    <scope>NUCLEOTIDE SEQUENCE</scope>
    <source>
        <strain evidence="6">FEM_GT703</strain>
    </source>
</reference>
<comment type="pathway">
    <text evidence="1">Cell wall biogenesis; cell wall polysaccharide biosynthesis.</text>
</comment>